<keyword evidence="5" id="KW-0597">Phosphoprotein</keyword>
<feature type="compositionally biased region" description="Basic and acidic residues" evidence="15">
    <location>
        <begin position="199"/>
        <end position="222"/>
    </location>
</feature>
<dbReference type="PRINTS" id="PR00987">
    <property type="entry name" value="TRNASYNTHGLU"/>
</dbReference>
<dbReference type="InterPro" id="IPR009068">
    <property type="entry name" value="uS15_NS1_RNA-bd_sf"/>
</dbReference>
<evidence type="ECO:0000259" key="17">
    <source>
        <dbReference type="PROSITE" id="PS50862"/>
    </source>
</evidence>
<dbReference type="GeneID" id="5888402"/>
<keyword evidence="8" id="KW-0067">ATP-binding</keyword>
<evidence type="ECO:0000313" key="19">
    <source>
        <dbReference type="EMBL" id="EDQ91921.1"/>
    </source>
</evidence>
<feature type="compositionally biased region" description="Basic and acidic residues" evidence="15">
    <location>
        <begin position="881"/>
        <end position="901"/>
    </location>
</feature>
<dbReference type="PROSITE" id="PS51185">
    <property type="entry name" value="WHEP_TRS_2"/>
    <property type="match status" value="3"/>
</dbReference>
<evidence type="ECO:0000256" key="12">
    <source>
        <dbReference type="ARBA" id="ARBA00030865"/>
    </source>
</evidence>
<evidence type="ECO:0000256" key="14">
    <source>
        <dbReference type="SAM" id="Coils"/>
    </source>
</evidence>
<dbReference type="InterPro" id="IPR020056">
    <property type="entry name" value="Rbsml_bL25/Gln-tRNA_synth_N"/>
</dbReference>
<proteinExistence type="inferred from homology"/>
<evidence type="ECO:0000256" key="13">
    <source>
        <dbReference type="ARBA" id="ARBA00048351"/>
    </source>
</evidence>
<evidence type="ECO:0000313" key="20">
    <source>
        <dbReference type="Proteomes" id="UP000001357"/>
    </source>
</evidence>
<feature type="domain" description="Aminoacyl-transfer RNA synthetases class-II family profile" evidence="17">
    <location>
        <begin position="1056"/>
        <end position="1298"/>
    </location>
</feature>
<dbReference type="EMBL" id="CH991544">
    <property type="protein sequence ID" value="EDQ91921.1"/>
    <property type="molecule type" value="Genomic_DNA"/>
</dbReference>
<feature type="coiled-coil region" evidence="14">
    <location>
        <begin position="778"/>
        <end position="805"/>
    </location>
</feature>
<keyword evidence="4" id="KW-0963">Cytoplasm</keyword>
<evidence type="ECO:0000256" key="16">
    <source>
        <dbReference type="SAM" id="SignalP"/>
    </source>
</evidence>
<evidence type="ECO:0000256" key="11">
    <source>
        <dbReference type="ARBA" id="ARBA00023146"/>
    </source>
</evidence>
<evidence type="ECO:0000256" key="8">
    <source>
        <dbReference type="ARBA" id="ARBA00022840"/>
    </source>
</evidence>
<dbReference type="PANTHER" id="PTHR43097:SF5">
    <property type="entry name" value="GLUTAMATE--TRNA LIGASE"/>
    <property type="match status" value="1"/>
</dbReference>
<feature type="signal peptide" evidence="16">
    <location>
        <begin position="1"/>
        <end position="23"/>
    </location>
</feature>
<evidence type="ECO:0000256" key="9">
    <source>
        <dbReference type="ARBA" id="ARBA00022884"/>
    </source>
</evidence>
<evidence type="ECO:0000256" key="1">
    <source>
        <dbReference type="ARBA" id="ARBA00004496"/>
    </source>
</evidence>
<evidence type="ECO:0000256" key="3">
    <source>
        <dbReference type="ARBA" id="ARBA00012835"/>
    </source>
</evidence>
<dbReference type="InterPro" id="IPR011035">
    <property type="entry name" value="Ribosomal_bL25/Gln-tRNA_synth"/>
</dbReference>
<sequence length="1312" mass="146326">MRHAFPLLFSFDAFLFFLDTAMATLDLSKDAPTALLILGQHLGSKITVNKGAKSTAFNADGASFSKVPTVIKCLGRLVEPKLGGTTPAEQTQVDHWVDVGIKIAGTKQGDLTAQFKELDAHLARRTFFLGNEHEPSLADAAIFGGLTDCALFHRAAGELGLKHLNRWIQTCSTQAAFQTAYTQLQKALAGGNKGNASKGRAEGKGKGAAKDTPRVKQADQGKFVDLEGAEDGKVVTRFPPEASGYLHIGHAKAALLNEYFARKYNGTLLMRFDDTNPAKENAEFEKVILEDLELLGVRYDKFSHTSDHFDYLIEQIEKMIKLGKAYVDNSPKEVMAEQRMNKQKSPCRDHSVEKNLAMWEEMKAGTELGQQCIVRAKIRYDDNNGAMRDPTMYRCKPESHIRTGTKYKVYPTYDFACPIVDSIEGVTHALRTTEYHERDPQYYWVCDALGLRKPKIWDFSRLNMVKTVMSKRQLTEFVKQGIADGWSDPRFPTVRGILRHGMTLEGLRNFILMQGASKTAVQMEWDKIWAVNKKVIDPVAPRFTALEQKDLVTVSVVNQKKVDAIEVPLHPKKPEFGSRKVVVGPKIFLEQADCRLMQEGEKVTLMNWGNAIVEKIEKDGETVTALSLRVTPEDTDYKKTAKYTFLAAGEAEELVTIKAMEYTYFIDCNFVPKGEDVTTHLVDKSEFEIDLVGTAQLAELQPGHIIQLNRKGFFICDKPYHKLLEKPLTLIYIPDGHEKTFIAHREGEDITTVSADEYKALEDQITSQHNVVTDMKKTKADKKDIKAAEARLKELRAQLEGMAVKGGKTASSAVPAAAAGAVDTAEIEKEIQVQGDKIRDLKASKASKDELKPFIDRLLSLKAEFKQATGRDFAPAAAGGSKKEAKKEGKKETKKEAKKEAAPAASTPVQTSAASPEAAALLEAVAAQGNQVRELKSSKADKALVDEAVKQLLALKAEYKTLTGEAVPSGGNARDSKKESKPAEAKKEAKKDKKEAKKDKKEAKTKPVQEKGKTRLGVEAPKATDLSAWYSEVIIKSELIDYYDVSGCYILRPWAYSVWQSIQEFFDREIRARGVQNSYFPIFVSQAALEREKEHIADFAPEVAWVTRSGESELEKPIAVRPTSETVMYPAYAKWIQSHRDLPLKLNQWCNVVRWEFKQPTPFLRTREFLWQEGHTAFATKPEADEEVLEILELYRRVYEELLAVPVVPGRKTEKEKFAGGDYTTTVEAYIGANGRAIQGATSHHLGQNFSKMFGIKYQNPDKHDEFINVFQNSWGITTRTIGVMIMVHGDDKGLVLPPRVASIQAIIIPTG</sequence>
<dbReference type="SUPFAM" id="SSF47060">
    <property type="entry name" value="S15/NS1 RNA-binding domain"/>
    <property type="match status" value="2"/>
</dbReference>
<dbReference type="eggNOG" id="KOG4163">
    <property type="taxonomic scope" value="Eukaryota"/>
</dbReference>
<protein>
    <recommendedName>
        <fullName evidence="3">glutamate--tRNA ligase</fullName>
        <ecNumber evidence="3">6.1.1.17</ecNumber>
    </recommendedName>
    <alternativeName>
        <fullName evidence="12">Glutamyl-tRNA synthetase</fullName>
    </alternativeName>
</protein>
<feature type="domain" description="WHEP-TRS" evidence="18">
    <location>
        <begin position="917"/>
        <end position="973"/>
    </location>
</feature>
<accession>A9URH0</accession>
<keyword evidence="10" id="KW-0648">Protein biosynthesis</keyword>
<name>A9URH0_MONBE</name>
<dbReference type="PROSITE" id="PS00178">
    <property type="entry name" value="AA_TRNA_LIGASE_I"/>
    <property type="match status" value="1"/>
</dbReference>
<feature type="non-terminal residue" evidence="19">
    <location>
        <position position="1312"/>
    </location>
</feature>
<evidence type="ECO:0000259" key="18">
    <source>
        <dbReference type="PROSITE" id="PS51185"/>
    </source>
</evidence>
<dbReference type="STRING" id="81824.A9URH0"/>
<dbReference type="InterPro" id="IPR033721">
    <property type="entry name" value="ProRS_core_arch_euk"/>
</dbReference>
<dbReference type="SMART" id="SM00991">
    <property type="entry name" value="WHEP-TRS"/>
    <property type="match status" value="3"/>
</dbReference>
<feature type="region of interest" description="Disordered" evidence="15">
    <location>
        <begin position="965"/>
        <end position="1016"/>
    </location>
</feature>
<reference evidence="19 20" key="1">
    <citation type="journal article" date="2008" name="Nature">
        <title>The genome of the choanoflagellate Monosiga brevicollis and the origin of metazoans.</title>
        <authorList>
            <consortium name="JGI Sequencing"/>
            <person name="King N."/>
            <person name="Westbrook M.J."/>
            <person name="Young S.L."/>
            <person name="Kuo A."/>
            <person name="Abedin M."/>
            <person name="Chapman J."/>
            <person name="Fairclough S."/>
            <person name="Hellsten U."/>
            <person name="Isogai Y."/>
            <person name="Letunic I."/>
            <person name="Marr M."/>
            <person name="Pincus D."/>
            <person name="Putnam N."/>
            <person name="Rokas A."/>
            <person name="Wright K.J."/>
            <person name="Zuzow R."/>
            <person name="Dirks W."/>
            <person name="Good M."/>
            <person name="Goodstein D."/>
            <person name="Lemons D."/>
            <person name="Li W."/>
            <person name="Lyons J.B."/>
            <person name="Morris A."/>
            <person name="Nichols S."/>
            <person name="Richter D.J."/>
            <person name="Salamov A."/>
            <person name="Bork P."/>
            <person name="Lim W.A."/>
            <person name="Manning G."/>
            <person name="Miller W.T."/>
            <person name="McGinnis W."/>
            <person name="Shapiro H."/>
            <person name="Tjian R."/>
            <person name="Grigoriev I.V."/>
            <person name="Rokhsar D."/>
        </authorList>
    </citation>
    <scope>NUCLEOTIDE SEQUENCE [LARGE SCALE GENOMIC DNA]</scope>
    <source>
        <strain evidence="20">MX1 / ATCC 50154</strain>
    </source>
</reference>
<keyword evidence="7" id="KW-0547">Nucleotide-binding</keyword>
<feature type="chain" id="PRO_5002742336" description="glutamate--tRNA ligase" evidence="16">
    <location>
        <begin position="24"/>
        <end position="1312"/>
    </location>
</feature>
<dbReference type="Pfam" id="PF00587">
    <property type="entry name" value="tRNA-synt_2b"/>
    <property type="match status" value="1"/>
</dbReference>
<dbReference type="InterPro" id="IPR006195">
    <property type="entry name" value="aa-tRNA-synth_II"/>
</dbReference>
<dbReference type="InterPro" id="IPR004526">
    <property type="entry name" value="Glu-tRNA-synth_arc/euk"/>
</dbReference>
<feature type="compositionally biased region" description="Basic and acidic residues" evidence="15">
    <location>
        <begin position="974"/>
        <end position="1013"/>
    </location>
</feature>
<dbReference type="CDD" id="cd00778">
    <property type="entry name" value="ProRS_core_arch_euk"/>
    <property type="match status" value="1"/>
</dbReference>
<dbReference type="PROSITE" id="PS50862">
    <property type="entry name" value="AA_TRNA_LIGASE_II"/>
    <property type="match status" value="1"/>
</dbReference>
<dbReference type="eggNOG" id="KOG1147">
    <property type="taxonomic scope" value="Eukaryota"/>
</dbReference>
<dbReference type="Pfam" id="PF00749">
    <property type="entry name" value="tRNA-synt_1c"/>
    <property type="match status" value="1"/>
</dbReference>
<dbReference type="InterPro" id="IPR000924">
    <property type="entry name" value="Glu/Gln-tRNA-synth"/>
</dbReference>
<dbReference type="Gene3D" id="2.40.240.10">
    <property type="entry name" value="Ribosomal Protein L25, Chain P"/>
    <property type="match status" value="1"/>
</dbReference>
<keyword evidence="16" id="KW-0732">Signal</keyword>
<dbReference type="FunFam" id="1.10.287.10:FF:000006">
    <property type="entry name" value="Bifunctional glutamate/proline--tRNA ligase"/>
    <property type="match status" value="1"/>
</dbReference>
<dbReference type="InterPro" id="IPR001412">
    <property type="entry name" value="aa-tRNA-synth_I_CS"/>
</dbReference>
<evidence type="ECO:0000256" key="15">
    <source>
        <dbReference type="SAM" id="MobiDB-lite"/>
    </source>
</evidence>
<dbReference type="GO" id="GO:0005524">
    <property type="term" value="F:ATP binding"/>
    <property type="evidence" value="ECO:0007669"/>
    <property type="project" value="UniProtKB-KW"/>
</dbReference>
<dbReference type="SUPFAM" id="SSF52374">
    <property type="entry name" value="Nucleotidylyl transferase"/>
    <property type="match status" value="1"/>
</dbReference>
<comment type="subcellular location">
    <subcellularLocation>
        <location evidence="1">Cytoplasm</location>
    </subcellularLocation>
</comment>
<dbReference type="Gene3D" id="1.10.287.10">
    <property type="entry name" value="S15/NS1, RNA-binding"/>
    <property type="match status" value="3"/>
</dbReference>
<dbReference type="SUPFAM" id="SSF47616">
    <property type="entry name" value="GST C-terminal domain-like"/>
    <property type="match status" value="1"/>
</dbReference>
<dbReference type="HAMAP" id="MF_02076">
    <property type="entry name" value="Glu_tRNA_synth_type2"/>
    <property type="match status" value="1"/>
</dbReference>
<dbReference type="Pfam" id="PF00458">
    <property type="entry name" value="WHEP-TRS"/>
    <property type="match status" value="2"/>
</dbReference>
<dbReference type="CDD" id="cd00936">
    <property type="entry name" value="WEPRS_RNA"/>
    <property type="match status" value="2"/>
</dbReference>
<feature type="region of interest" description="Disordered" evidence="15">
    <location>
        <begin position="190"/>
        <end position="222"/>
    </location>
</feature>
<dbReference type="OMA" id="NVTFINW"/>
<feature type="domain" description="WHEP-TRS" evidence="18">
    <location>
        <begin position="823"/>
        <end position="879"/>
    </location>
</feature>
<dbReference type="FunFam" id="3.40.50.620:FF:000070">
    <property type="entry name" value="Bifunctional glutamate/proline--tRNA ligase"/>
    <property type="match status" value="1"/>
</dbReference>
<keyword evidence="20" id="KW-1185">Reference proteome</keyword>
<dbReference type="Gene3D" id="3.30.930.10">
    <property type="entry name" value="Bira Bifunctional Protein, Domain 2"/>
    <property type="match status" value="1"/>
</dbReference>
<comment type="catalytic activity">
    <reaction evidence="13">
        <text>tRNA(Glu) + L-glutamate + ATP = L-glutamyl-tRNA(Glu) + AMP + diphosphate</text>
        <dbReference type="Rhea" id="RHEA:23540"/>
        <dbReference type="Rhea" id="RHEA-COMP:9663"/>
        <dbReference type="Rhea" id="RHEA-COMP:9680"/>
        <dbReference type="ChEBI" id="CHEBI:29985"/>
        <dbReference type="ChEBI" id="CHEBI:30616"/>
        <dbReference type="ChEBI" id="CHEBI:33019"/>
        <dbReference type="ChEBI" id="CHEBI:78442"/>
        <dbReference type="ChEBI" id="CHEBI:78520"/>
        <dbReference type="ChEBI" id="CHEBI:456215"/>
        <dbReference type="EC" id="6.1.1.17"/>
    </reaction>
</comment>
<dbReference type="Gene3D" id="1.20.1050.130">
    <property type="match status" value="1"/>
</dbReference>
<dbReference type="GO" id="GO:0003723">
    <property type="term" value="F:RNA binding"/>
    <property type="evidence" value="ECO:0007669"/>
    <property type="project" value="UniProtKB-KW"/>
</dbReference>
<dbReference type="InParanoid" id="A9URH0"/>
<dbReference type="GO" id="GO:0004818">
    <property type="term" value="F:glutamate-tRNA ligase activity"/>
    <property type="evidence" value="ECO:0007669"/>
    <property type="project" value="UniProtKB-EC"/>
</dbReference>
<evidence type="ECO:0000256" key="7">
    <source>
        <dbReference type="ARBA" id="ARBA00022741"/>
    </source>
</evidence>
<dbReference type="InterPro" id="IPR020058">
    <property type="entry name" value="Glu/Gln-tRNA-synth_Ib_cat-dom"/>
</dbReference>
<comment type="similarity">
    <text evidence="2">Belongs to the class-I aminoacyl-tRNA synthetase family. Glutamate--tRNA ligase type 2 subfamily.</text>
</comment>
<dbReference type="KEGG" id="mbr:MONBRDRAFT_31356"/>
<organism evidence="19 20">
    <name type="scientific">Monosiga brevicollis</name>
    <name type="common">Choanoflagellate</name>
    <dbReference type="NCBI Taxonomy" id="81824"/>
    <lineage>
        <taxon>Eukaryota</taxon>
        <taxon>Choanoflagellata</taxon>
        <taxon>Craspedida</taxon>
        <taxon>Salpingoecidae</taxon>
        <taxon>Monosiga</taxon>
    </lineage>
</organism>
<feature type="region of interest" description="Disordered" evidence="15">
    <location>
        <begin position="872"/>
        <end position="913"/>
    </location>
</feature>
<feature type="compositionally biased region" description="Low complexity" evidence="15">
    <location>
        <begin position="902"/>
        <end position="913"/>
    </location>
</feature>
<dbReference type="CDD" id="cd10289">
    <property type="entry name" value="GST_C_AaRS_like"/>
    <property type="match status" value="1"/>
</dbReference>
<dbReference type="InterPro" id="IPR045864">
    <property type="entry name" value="aa-tRNA-synth_II/BPL/LPL"/>
</dbReference>
<dbReference type="Pfam" id="PF03950">
    <property type="entry name" value="tRNA-synt_1c_C"/>
    <property type="match status" value="1"/>
</dbReference>
<dbReference type="SUPFAM" id="SSF50715">
    <property type="entry name" value="Ribosomal protein L25-like"/>
    <property type="match status" value="1"/>
</dbReference>
<evidence type="ECO:0000256" key="4">
    <source>
        <dbReference type="ARBA" id="ARBA00022490"/>
    </source>
</evidence>
<dbReference type="SUPFAM" id="SSF55681">
    <property type="entry name" value="Class II aaRS and biotin synthetases"/>
    <property type="match status" value="1"/>
</dbReference>
<dbReference type="FunFam" id="3.30.930.10:FF:000007">
    <property type="entry name" value="Bifunctional glutamate/proline--tRNA ligase"/>
    <property type="match status" value="1"/>
</dbReference>
<dbReference type="GO" id="GO:0017101">
    <property type="term" value="C:aminoacyl-tRNA synthetase multienzyme complex"/>
    <property type="evidence" value="ECO:0007669"/>
    <property type="project" value="UniProtKB-ARBA"/>
</dbReference>
<dbReference type="FunFam" id="2.40.240.10:FF:000021">
    <property type="entry name" value="Glutamate--tRNA ligase, cytoplasmic"/>
    <property type="match status" value="1"/>
</dbReference>
<evidence type="ECO:0000256" key="2">
    <source>
        <dbReference type="ARBA" id="ARBA00008927"/>
    </source>
</evidence>
<dbReference type="GO" id="GO:0006424">
    <property type="term" value="P:glutamyl-tRNA aminoacylation"/>
    <property type="evidence" value="ECO:0007669"/>
    <property type="project" value="InterPro"/>
</dbReference>
<dbReference type="InterPro" id="IPR014729">
    <property type="entry name" value="Rossmann-like_a/b/a_fold"/>
</dbReference>
<keyword evidence="11" id="KW-0030">Aminoacyl-tRNA synthetase</keyword>
<keyword evidence="14" id="KW-0175">Coiled coil</keyword>
<dbReference type="PROSITE" id="PS00762">
    <property type="entry name" value="WHEP_TRS_1"/>
    <property type="match status" value="2"/>
</dbReference>
<evidence type="ECO:0000256" key="5">
    <source>
        <dbReference type="ARBA" id="ARBA00022553"/>
    </source>
</evidence>
<dbReference type="NCBIfam" id="TIGR00463">
    <property type="entry name" value="gltX_arch"/>
    <property type="match status" value="1"/>
</dbReference>
<dbReference type="InterPro" id="IPR000738">
    <property type="entry name" value="WHEP-TRS_dom"/>
</dbReference>
<dbReference type="GO" id="GO:0005737">
    <property type="term" value="C:cytoplasm"/>
    <property type="evidence" value="ECO:0007669"/>
    <property type="project" value="UniProtKB-SubCell"/>
</dbReference>
<dbReference type="InterPro" id="IPR002314">
    <property type="entry name" value="aa-tRNA-synt_IIb"/>
</dbReference>
<dbReference type="InterPro" id="IPR020059">
    <property type="entry name" value="Glu/Gln-tRNA-synth_Ib_codon-bd"/>
</dbReference>
<dbReference type="RefSeq" id="XP_001743207.1">
    <property type="nucleotide sequence ID" value="XM_001743155.1"/>
</dbReference>
<dbReference type="EC" id="6.1.1.17" evidence="3"/>
<feature type="domain" description="WHEP-TRS" evidence="18">
    <location>
        <begin position="757"/>
        <end position="813"/>
    </location>
</feature>
<gene>
    <name evidence="19" type="ORF">MONBRDRAFT_31356</name>
</gene>
<dbReference type="Gene3D" id="3.40.50.620">
    <property type="entry name" value="HUPs"/>
    <property type="match status" value="1"/>
</dbReference>
<keyword evidence="9" id="KW-0694">RNA-binding</keyword>
<dbReference type="InterPro" id="IPR036282">
    <property type="entry name" value="Glutathione-S-Trfase_C_sf"/>
</dbReference>
<keyword evidence="6" id="KW-0436">Ligase</keyword>
<evidence type="ECO:0000256" key="10">
    <source>
        <dbReference type="ARBA" id="ARBA00022917"/>
    </source>
</evidence>
<dbReference type="InterPro" id="IPR050132">
    <property type="entry name" value="Gln/Glu-tRNA_Ligase"/>
</dbReference>
<dbReference type="FunFam" id="1.20.1050.130:FF:000037">
    <property type="entry name" value="tRNA-aminoacylation cofactor arc1"/>
    <property type="match status" value="1"/>
</dbReference>
<dbReference type="Proteomes" id="UP000001357">
    <property type="component" value="Unassembled WGS sequence"/>
</dbReference>
<dbReference type="PANTHER" id="PTHR43097">
    <property type="entry name" value="GLUTAMINE-TRNA LIGASE"/>
    <property type="match status" value="1"/>
</dbReference>
<dbReference type="FunCoup" id="A9URH0">
    <property type="interactions" value="778"/>
</dbReference>
<evidence type="ECO:0000256" key="6">
    <source>
        <dbReference type="ARBA" id="ARBA00022598"/>
    </source>
</evidence>